<feature type="transmembrane region" description="Helical" evidence="1">
    <location>
        <begin position="20"/>
        <end position="38"/>
    </location>
</feature>
<keyword evidence="1" id="KW-0472">Membrane</keyword>
<name>A0A165LTL7_9APHY</name>
<evidence type="ECO:0000313" key="3">
    <source>
        <dbReference type="Proteomes" id="UP000076727"/>
    </source>
</evidence>
<feature type="transmembrane region" description="Helical" evidence="1">
    <location>
        <begin position="175"/>
        <end position="198"/>
    </location>
</feature>
<gene>
    <name evidence="2" type="ORF">DAEQUDRAFT_769333</name>
</gene>
<dbReference type="OrthoDB" id="2562239at2759"/>
<protein>
    <submittedName>
        <fullName evidence="2">Uncharacterized protein</fullName>
    </submittedName>
</protein>
<organism evidence="2 3">
    <name type="scientific">Daedalea quercina L-15889</name>
    <dbReference type="NCBI Taxonomy" id="1314783"/>
    <lineage>
        <taxon>Eukaryota</taxon>
        <taxon>Fungi</taxon>
        <taxon>Dikarya</taxon>
        <taxon>Basidiomycota</taxon>
        <taxon>Agaricomycotina</taxon>
        <taxon>Agaricomycetes</taxon>
        <taxon>Polyporales</taxon>
        <taxon>Fomitopsis</taxon>
    </lineage>
</organism>
<dbReference type="EMBL" id="KV429117">
    <property type="protein sequence ID" value="KZT64833.1"/>
    <property type="molecule type" value="Genomic_DNA"/>
</dbReference>
<evidence type="ECO:0000313" key="2">
    <source>
        <dbReference type="EMBL" id="KZT64833.1"/>
    </source>
</evidence>
<accession>A0A165LTL7</accession>
<keyword evidence="3" id="KW-1185">Reference proteome</keyword>
<sequence>MSSFKFPSPIGGIPFPHDFTPALLFTVLYAISVPFAIYRMVNKRSRTLIILGTVIFTVERVADYAIRAAEAESPNIRTTSFFVGYLQSAYTLGFLSTGQDLNHLARLFVINTTRGPSFTVGFPPKDQFVPGNEEQQPLTALHPRGDAGSSYSKLPLAEQEVYTDEPRLRRFLTRIGHVCLALRLTAIMLAVISGALYFKGVTNDTDAVIICLNARAPALYLCAMICVLMVTPIYRLAAMDNYTTSLTNMGPGSLNGPTAKVLFYALHVAPEWISGTMLLAVNVKDMYGVGVGLKAE</sequence>
<keyword evidence="1" id="KW-1133">Transmembrane helix</keyword>
<reference evidence="2 3" key="1">
    <citation type="journal article" date="2016" name="Mol. Biol. Evol.">
        <title>Comparative Genomics of Early-Diverging Mushroom-Forming Fungi Provides Insights into the Origins of Lignocellulose Decay Capabilities.</title>
        <authorList>
            <person name="Nagy L.G."/>
            <person name="Riley R."/>
            <person name="Tritt A."/>
            <person name="Adam C."/>
            <person name="Daum C."/>
            <person name="Floudas D."/>
            <person name="Sun H."/>
            <person name="Yadav J.S."/>
            <person name="Pangilinan J."/>
            <person name="Larsson K.H."/>
            <person name="Matsuura K."/>
            <person name="Barry K."/>
            <person name="Labutti K."/>
            <person name="Kuo R."/>
            <person name="Ohm R.A."/>
            <person name="Bhattacharya S.S."/>
            <person name="Shirouzu T."/>
            <person name="Yoshinaga Y."/>
            <person name="Martin F.M."/>
            <person name="Grigoriev I.V."/>
            <person name="Hibbett D.S."/>
        </authorList>
    </citation>
    <scope>NUCLEOTIDE SEQUENCE [LARGE SCALE GENOMIC DNA]</scope>
    <source>
        <strain evidence="2 3">L-15889</strain>
    </source>
</reference>
<evidence type="ECO:0000256" key="1">
    <source>
        <dbReference type="SAM" id="Phobius"/>
    </source>
</evidence>
<dbReference type="AlphaFoldDB" id="A0A165LTL7"/>
<feature type="transmembrane region" description="Helical" evidence="1">
    <location>
        <begin position="218"/>
        <end position="237"/>
    </location>
</feature>
<dbReference type="Proteomes" id="UP000076727">
    <property type="component" value="Unassembled WGS sequence"/>
</dbReference>
<proteinExistence type="predicted"/>
<keyword evidence="1" id="KW-0812">Transmembrane</keyword>